<dbReference type="Pfam" id="PF09723">
    <property type="entry name" value="Zn_ribbon_8"/>
    <property type="match status" value="1"/>
</dbReference>
<dbReference type="EMBL" id="CP019082">
    <property type="protein sequence ID" value="APW61833.1"/>
    <property type="molecule type" value="Genomic_DNA"/>
</dbReference>
<sequence length="77" mass="7867">MPIYEYHCEPCAHTFETLIRSSSDVTRCPRCGNVEVAKQFSVPASAQTGQAGSSLPISAPSGGGCGLPQCGSGGCAF</sequence>
<gene>
    <name evidence="2" type="ORF">BSF38_03362</name>
</gene>
<dbReference type="OrthoDB" id="9813321at2"/>
<accession>A0A1U7CSI3</accession>
<dbReference type="InterPro" id="IPR013429">
    <property type="entry name" value="Regulatory_FmdB_Zinc_ribbon"/>
</dbReference>
<proteinExistence type="predicted"/>
<reference evidence="3" key="1">
    <citation type="submission" date="2016-12" db="EMBL/GenBank/DDBJ databases">
        <title>Comparative genomics of four Isosphaeraceae planctomycetes: a common pool of plasmids and glycoside hydrolase genes.</title>
        <authorList>
            <person name="Ivanova A."/>
        </authorList>
    </citation>
    <scope>NUCLEOTIDE SEQUENCE [LARGE SCALE GENOMIC DNA]</scope>
    <source>
        <strain evidence="3">PX4</strain>
    </source>
</reference>
<evidence type="ECO:0000313" key="3">
    <source>
        <dbReference type="Proteomes" id="UP000186309"/>
    </source>
</evidence>
<organism evidence="2 3">
    <name type="scientific">Paludisphaera borealis</name>
    <dbReference type="NCBI Taxonomy" id="1387353"/>
    <lineage>
        <taxon>Bacteria</taxon>
        <taxon>Pseudomonadati</taxon>
        <taxon>Planctomycetota</taxon>
        <taxon>Planctomycetia</taxon>
        <taxon>Isosphaerales</taxon>
        <taxon>Isosphaeraceae</taxon>
        <taxon>Paludisphaera</taxon>
    </lineage>
</organism>
<dbReference type="STRING" id="1387353.BSF38_03362"/>
<evidence type="ECO:0000313" key="2">
    <source>
        <dbReference type="EMBL" id="APW61833.1"/>
    </source>
</evidence>
<name>A0A1U7CSI3_9BACT</name>
<protein>
    <recommendedName>
        <fullName evidence="1">Putative regulatory protein FmdB zinc ribbon domain-containing protein</fullName>
    </recommendedName>
</protein>
<dbReference type="NCBIfam" id="TIGR02605">
    <property type="entry name" value="CxxC_CxxC_SSSS"/>
    <property type="match status" value="1"/>
</dbReference>
<feature type="domain" description="Putative regulatory protein FmdB zinc ribbon" evidence="1">
    <location>
        <begin position="1"/>
        <end position="41"/>
    </location>
</feature>
<dbReference type="SMART" id="SM00834">
    <property type="entry name" value="CxxC_CXXC_SSSS"/>
    <property type="match status" value="1"/>
</dbReference>
<dbReference type="RefSeq" id="WP_076351001.1">
    <property type="nucleotide sequence ID" value="NZ_CP019082.1"/>
</dbReference>
<dbReference type="AlphaFoldDB" id="A0A1U7CSI3"/>
<dbReference type="Proteomes" id="UP000186309">
    <property type="component" value="Chromosome"/>
</dbReference>
<keyword evidence="3" id="KW-1185">Reference proteome</keyword>
<dbReference type="KEGG" id="pbor:BSF38_03362"/>
<evidence type="ECO:0000259" key="1">
    <source>
        <dbReference type="SMART" id="SM00834"/>
    </source>
</evidence>